<dbReference type="GO" id="GO:0016579">
    <property type="term" value="P:protein deubiquitination"/>
    <property type="evidence" value="ECO:0007669"/>
    <property type="project" value="TreeGrafter"/>
</dbReference>
<dbReference type="PANTHER" id="PTHR12378:SF80">
    <property type="entry name" value="IP06716P-RELATED"/>
    <property type="match status" value="1"/>
</dbReference>
<keyword evidence="1" id="KW-0645">Protease</keyword>
<protein>
    <recommendedName>
        <fullName evidence="3">PPPDE domain-containing protein</fullName>
    </recommendedName>
</protein>
<evidence type="ECO:0000313" key="4">
    <source>
        <dbReference type="EMBL" id="SVB16351.1"/>
    </source>
</evidence>
<dbReference type="InterPro" id="IPR008580">
    <property type="entry name" value="PPPDE_dom"/>
</dbReference>
<name>A0A382BS70_9ZZZZ</name>
<dbReference type="Gene3D" id="3.90.1720.30">
    <property type="entry name" value="PPPDE domains"/>
    <property type="match status" value="1"/>
</dbReference>
<sequence>MTKIVSINIYELHPKANRFLSKIGIGLYHSGVVIDDREWTFAPFINNETNENGIHSIPPGLFNEFHKTTLIAGQIDINNFDLACIINKFRNQFLSSEYNLITNNCNNFTKVFCKEICNYDMPNWINRTAKIGSLFYCPGCCKTTDISDINYDNLLSESPPNSPVIL</sequence>
<proteinExistence type="predicted"/>
<evidence type="ECO:0000259" key="3">
    <source>
        <dbReference type="PROSITE" id="PS51858"/>
    </source>
</evidence>
<reference evidence="4" key="1">
    <citation type="submission" date="2018-05" db="EMBL/GenBank/DDBJ databases">
        <authorList>
            <person name="Lanie J.A."/>
            <person name="Ng W.-L."/>
            <person name="Kazmierczak K.M."/>
            <person name="Andrzejewski T.M."/>
            <person name="Davidsen T.M."/>
            <person name="Wayne K.J."/>
            <person name="Tettelin H."/>
            <person name="Glass J.I."/>
            <person name="Rusch D."/>
            <person name="Podicherti R."/>
            <person name="Tsui H.-C.T."/>
            <person name="Winkler M.E."/>
        </authorList>
    </citation>
    <scope>NUCLEOTIDE SEQUENCE</scope>
</reference>
<dbReference type="PROSITE" id="PS51858">
    <property type="entry name" value="PPPDE"/>
    <property type="match status" value="1"/>
</dbReference>
<gene>
    <name evidence="4" type="ORF">METZ01_LOCUS169205</name>
</gene>
<evidence type="ECO:0000256" key="1">
    <source>
        <dbReference type="ARBA" id="ARBA00022670"/>
    </source>
</evidence>
<keyword evidence="2" id="KW-0378">Hydrolase</keyword>
<dbReference type="GO" id="GO:0006508">
    <property type="term" value="P:proteolysis"/>
    <property type="evidence" value="ECO:0007669"/>
    <property type="project" value="UniProtKB-KW"/>
</dbReference>
<dbReference type="GO" id="GO:0101005">
    <property type="term" value="F:deubiquitinase activity"/>
    <property type="evidence" value="ECO:0007669"/>
    <property type="project" value="TreeGrafter"/>
</dbReference>
<accession>A0A382BS70</accession>
<dbReference type="Pfam" id="PF05903">
    <property type="entry name" value="Peptidase_C97"/>
    <property type="match status" value="1"/>
</dbReference>
<dbReference type="InterPro" id="IPR042266">
    <property type="entry name" value="PPPDE_sf"/>
</dbReference>
<dbReference type="SMART" id="SM01179">
    <property type="entry name" value="DUF862"/>
    <property type="match status" value="1"/>
</dbReference>
<feature type="domain" description="PPPDE" evidence="3">
    <location>
        <begin position="3"/>
        <end position="133"/>
    </location>
</feature>
<evidence type="ECO:0000256" key="2">
    <source>
        <dbReference type="ARBA" id="ARBA00022801"/>
    </source>
</evidence>
<organism evidence="4">
    <name type="scientific">marine metagenome</name>
    <dbReference type="NCBI Taxonomy" id="408172"/>
    <lineage>
        <taxon>unclassified sequences</taxon>
        <taxon>metagenomes</taxon>
        <taxon>ecological metagenomes</taxon>
    </lineage>
</organism>
<dbReference type="EMBL" id="UINC01031007">
    <property type="protein sequence ID" value="SVB16351.1"/>
    <property type="molecule type" value="Genomic_DNA"/>
</dbReference>
<dbReference type="AlphaFoldDB" id="A0A382BS70"/>
<dbReference type="PANTHER" id="PTHR12378">
    <property type="entry name" value="DESUMOYLATING ISOPEPTIDASE"/>
    <property type="match status" value="1"/>
</dbReference>